<dbReference type="STRING" id="886293.Sinac_7388"/>
<dbReference type="Proteomes" id="UP000010798">
    <property type="component" value="Chromosome"/>
</dbReference>
<dbReference type="EMBL" id="CP003364">
    <property type="protein sequence ID" value="AGA31427.1"/>
    <property type="molecule type" value="Genomic_DNA"/>
</dbReference>
<dbReference type="Pfam" id="PF07729">
    <property type="entry name" value="FCD"/>
    <property type="match status" value="1"/>
</dbReference>
<evidence type="ECO:0000256" key="3">
    <source>
        <dbReference type="ARBA" id="ARBA00023163"/>
    </source>
</evidence>
<evidence type="ECO:0000256" key="4">
    <source>
        <dbReference type="SAM" id="MobiDB-lite"/>
    </source>
</evidence>
<dbReference type="RefSeq" id="WP_015250496.1">
    <property type="nucleotide sequence ID" value="NC_019892.1"/>
</dbReference>
<evidence type="ECO:0000256" key="2">
    <source>
        <dbReference type="ARBA" id="ARBA00023125"/>
    </source>
</evidence>
<dbReference type="GO" id="GO:0003677">
    <property type="term" value="F:DNA binding"/>
    <property type="evidence" value="ECO:0007669"/>
    <property type="project" value="UniProtKB-KW"/>
</dbReference>
<keyword evidence="2" id="KW-0238">DNA-binding</keyword>
<keyword evidence="1" id="KW-0805">Transcription regulation</keyword>
<proteinExistence type="predicted"/>
<name>L0DR35_SINAD</name>
<dbReference type="Gene3D" id="1.10.10.10">
    <property type="entry name" value="Winged helix-like DNA-binding domain superfamily/Winged helix DNA-binding domain"/>
    <property type="match status" value="1"/>
</dbReference>
<keyword evidence="3" id="KW-0804">Transcription</keyword>
<reference evidence="6 7" key="1">
    <citation type="submission" date="2012-02" db="EMBL/GenBank/DDBJ databases">
        <title>Complete sequence of chromosome of Singulisphaera acidiphila DSM 18658.</title>
        <authorList>
            <consortium name="US DOE Joint Genome Institute (JGI-PGF)"/>
            <person name="Lucas S."/>
            <person name="Copeland A."/>
            <person name="Lapidus A."/>
            <person name="Glavina del Rio T."/>
            <person name="Dalin E."/>
            <person name="Tice H."/>
            <person name="Bruce D."/>
            <person name="Goodwin L."/>
            <person name="Pitluck S."/>
            <person name="Peters L."/>
            <person name="Ovchinnikova G."/>
            <person name="Chertkov O."/>
            <person name="Kyrpides N."/>
            <person name="Mavromatis K."/>
            <person name="Ivanova N."/>
            <person name="Brettin T."/>
            <person name="Detter J.C."/>
            <person name="Han C."/>
            <person name="Larimer F."/>
            <person name="Land M."/>
            <person name="Hauser L."/>
            <person name="Markowitz V."/>
            <person name="Cheng J.-F."/>
            <person name="Hugenholtz P."/>
            <person name="Woyke T."/>
            <person name="Wu D."/>
            <person name="Tindall B."/>
            <person name="Pomrenke H."/>
            <person name="Brambilla E."/>
            <person name="Klenk H.-P."/>
            <person name="Eisen J.A."/>
        </authorList>
    </citation>
    <scope>NUCLEOTIDE SEQUENCE [LARGE SCALE GENOMIC DNA]</scope>
    <source>
        <strain evidence="7">ATCC BAA-1392 / DSM 18658 / VKM B-2454 / MOB10</strain>
    </source>
</reference>
<dbReference type="GO" id="GO:0003700">
    <property type="term" value="F:DNA-binding transcription factor activity"/>
    <property type="evidence" value="ECO:0007669"/>
    <property type="project" value="InterPro"/>
</dbReference>
<evidence type="ECO:0000256" key="1">
    <source>
        <dbReference type="ARBA" id="ARBA00023015"/>
    </source>
</evidence>
<dbReference type="InterPro" id="IPR011711">
    <property type="entry name" value="GntR_C"/>
</dbReference>
<dbReference type="Pfam" id="PF00392">
    <property type="entry name" value="GntR"/>
    <property type="match status" value="1"/>
</dbReference>
<sequence>MSTPDGNKSLKCDHGLRRRVIVQSLLVEVFQGRLRAGQHLVTQELADRFGVSPTPIREALVALEGIGIVDLLPNRGAVIRRVTMEEVGEICQVRRVLECEATRSACGWIAPADLRALAAALKDLLVKAKSPGPGFLDEAGAVDSRLHDLIASSCRNGFLAHELGRLKILFRAFRDVTYARDESRFSSGRFEAEAHEHLAIVEALLAEDRKASVRAMSRHIRMSVENWSRTLPDVGNAGPTATTAEPVKSRSKRRA</sequence>
<dbReference type="InterPro" id="IPR036390">
    <property type="entry name" value="WH_DNA-bd_sf"/>
</dbReference>
<dbReference type="PROSITE" id="PS50949">
    <property type="entry name" value="HTH_GNTR"/>
    <property type="match status" value="1"/>
</dbReference>
<feature type="region of interest" description="Disordered" evidence="4">
    <location>
        <begin position="231"/>
        <end position="255"/>
    </location>
</feature>
<dbReference type="OrthoDB" id="287672at2"/>
<dbReference type="SMART" id="SM00895">
    <property type="entry name" value="FCD"/>
    <property type="match status" value="1"/>
</dbReference>
<dbReference type="HOGENOM" id="CLU_017584_5_1_0"/>
<dbReference type="SUPFAM" id="SSF46785">
    <property type="entry name" value="Winged helix' DNA-binding domain"/>
    <property type="match status" value="1"/>
</dbReference>
<evidence type="ECO:0000313" key="7">
    <source>
        <dbReference type="Proteomes" id="UP000010798"/>
    </source>
</evidence>
<dbReference type="AlphaFoldDB" id="L0DR35"/>
<feature type="domain" description="HTH gntR-type" evidence="5">
    <location>
        <begin position="15"/>
        <end position="82"/>
    </location>
</feature>
<dbReference type="SUPFAM" id="SSF48008">
    <property type="entry name" value="GntR ligand-binding domain-like"/>
    <property type="match status" value="1"/>
</dbReference>
<evidence type="ECO:0000313" key="6">
    <source>
        <dbReference type="EMBL" id="AGA31427.1"/>
    </source>
</evidence>
<dbReference type="PANTHER" id="PTHR43537:SF24">
    <property type="entry name" value="GLUCONATE OPERON TRANSCRIPTIONAL REPRESSOR"/>
    <property type="match status" value="1"/>
</dbReference>
<accession>L0DR35</accession>
<dbReference type="eggNOG" id="COG1802">
    <property type="taxonomic scope" value="Bacteria"/>
</dbReference>
<organism evidence="6 7">
    <name type="scientific">Singulisphaera acidiphila (strain ATCC BAA-1392 / DSM 18658 / VKM B-2454 / MOB10)</name>
    <dbReference type="NCBI Taxonomy" id="886293"/>
    <lineage>
        <taxon>Bacteria</taxon>
        <taxon>Pseudomonadati</taxon>
        <taxon>Planctomycetota</taxon>
        <taxon>Planctomycetia</taxon>
        <taxon>Isosphaerales</taxon>
        <taxon>Isosphaeraceae</taxon>
        <taxon>Singulisphaera</taxon>
    </lineage>
</organism>
<dbReference type="KEGG" id="saci:Sinac_7388"/>
<dbReference type="InterPro" id="IPR000524">
    <property type="entry name" value="Tscrpt_reg_HTH_GntR"/>
</dbReference>
<gene>
    <name evidence="6" type="ordered locus">Sinac_7388</name>
</gene>
<dbReference type="SMART" id="SM00345">
    <property type="entry name" value="HTH_GNTR"/>
    <property type="match status" value="1"/>
</dbReference>
<dbReference type="PANTHER" id="PTHR43537">
    <property type="entry name" value="TRANSCRIPTIONAL REGULATOR, GNTR FAMILY"/>
    <property type="match status" value="1"/>
</dbReference>
<protein>
    <submittedName>
        <fullName evidence="6">Transcriptional regulator</fullName>
    </submittedName>
</protein>
<dbReference type="InterPro" id="IPR036388">
    <property type="entry name" value="WH-like_DNA-bd_sf"/>
</dbReference>
<keyword evidence="7" id="KW-1185">Reference proteome</keyword>
<evidence type="ECO:0000259" key="5">
    <source>
        <dbReference type="PROSITE" id="PS50949"/>
    </source>
</evidence>
<dbReference type="Gene3D" id="1.20.120.530">
    <property type="entry name" value="GntR ligand-binding domain-like"/>
    <property type="match status" value="1"/>
</dbReference>
<dbReference type="InterPro" id="IPR008920">
    <property type="entry name" value="TF_FadR/GntR_C"/>
</dbReference>